<reference evidence="2" key="1">
    <citation type="submission" date="2019-08" db="EMBL/GenBank/DDBJ databases">
        <title>The genome of the North American firefly Photinus pyralis.</title>
        <authorList>
            <consortium name="Photinus pyralis genome working group"/>
            <person name="Fallon T.R."/>
            <person name="Sander Lower S.E."/>
            <person name="Weng J.-K."/>
        </authorList>
    </citation>
    <scope>NUCLEOTIDE SEQUENCE</scope>
    <source>
        <strain evidence="2">TRF0915ILg1</strain>
        <tissue evidence="2">Whole body</tissue>
    </source>
</reference>
<comment type="caution">
    <text evidence="2">The sequence shown here is derived from an EMBL/GenBank/DDBJ whole genome shotgun (WGS) entry which is preliminary data.</text>
</comment>
<name>A0A8K0G6G3_IGNLU</name>
<keyword evidence="3" id="KW-1185">Reference proteome</keyword>
<organism evidence="2 3">
    <name type="scientific">Ignelater luminosus</name>
    <name type="common">Cucubano</name>
    <name type="synonym">Pyrophorus luminosus</name>
    <dbReference type="NCBI Taxonomy" id="2038154"/>
    <lineage>
        <taxon>Eukaryota</taxon>
        <taxon>Metazoa</taxon>
        <taxon>Ecdysozoa</taxon>
        <taxon>Arthropoda</taxon>
        <taxon>Hexapoda</taxon>
        <taxon>Insecta</taxon>
        <taxon>Pterygota</taxon>
        <taxon>Neoptera</taxon>
        <taxon>Endopterygota</taxon>
        <taxon>Coleoptera</taxon>
        <taxon>Polyphaga</taxon>
        <taxon>Elateriformia</taxon>
        <taxon>Elateroidea</taxon>
        <taxon>Elateridae</taxon>
        <taxon>Agrypninae</taxon>
        <taxon>Pyrophorini</taxon>
        <taxon>Ignelater</taxon>
    </lineage>
</organism>
<proteinExistence type="predicted"/>
<feature type="domain" description="PiggyBac transposable element-derived protein" evidence="1">
    <location>
        <begin position="1"/>
        <end position="181"/>
    </location>
</feature>
<dbReference type="OrthoDB" id="6077919at2759"/>
<dbReference type="AlphaFoldDB" id="A0A8K0G6G3"/>
<evidence type="ECO:0000259" key="1">
    <source>
        <dbReference type="Pfam" id="PF13843"/>
    </source>
</evidence>
<gene>
    <name evidence="2" type="ORF">ILUMI_18369</name>
</gene>
<dbReference type="InterPro" id="IPR029526">
    <property type="entry name" value="PGBD"/>
</dbReference>
<dbReference type="PANTHER" id="PTHR46599:SF6">
    <property type="entry name" value="DUAL SPECIFICITY PHOSPHATASE 26"/>
    <property type="match status" value="1"/>
</dbReference>
<evidence type="ECO:0000313" key="3">
    <source>
        <dbReference type="Proteomes" id="UP000801492"/>
    </source>
</evidence>
<dbReference type="Pfam" id="PF13843">
    <property type="entry name" value="DDE_Tnp_1_7"/>
    <property type="match status" value="1"/>
</dbReference>
<protein>
    <recommendedName>
        <fullName evidence="1">PiggyBac transposable element-derived protein domain-containing protein</fullName>
    </recommendedName>
</protein>
<dbReference type="PANTHER" id="PTHR46599">
    <property type="entry name" value="PIGGYBAC TRANSPOSABLE ELEMENT-DERIVED PROTEIN 4"/>
    <property type="match status" value="1"/>
</dbReference>
<dbReference type="Proteomes" id="UP000801492">
    <property type="component" value="Unassembled WGS sequence"/>
</dbReference>
<sequence length="246" mass="28446">MLCDSKTFYMRNAIPYVGEEERKSFLPIPTQYVLKLTEPLHGTNRNVTVDNWFTSVPLAIKLLNHGLTLVGTLRHNKPEIPPEFLKKKFEFPSTMFAFDNTKTIVSHFPKKLILFLSTMNNDKAIDKRTKKPKVNLLYNLIKGGIDTFDQLCHSKSVARKTQRWSLRVVYGMLDGAAINTFVIYKANTCEKSESRREFLKKMGLQLIEEHQRKRLEIKNLLQTLRASILEILGLEPTDGQCIQAFW</sequence>
<accession>A0A8K0G6G3</accession>
<dbReference type="EMBL" id="VTPC01081698">
    <property type="protein sequence ID" value="KAF2887804.1"/>
    <property type="molecule type" value="Genomic_DNA"/>
</dbReference>
<evidence type="ECO:0000313" key="2">
    <source>
        <dbReference type="EMBL" id="KAF2887804.1"/>
    </source>
</evidence>